<accession>A0A9P5TKH1</accession>
<evidence type="ECO:0000313" key="1">
    <source>
        <dbReference type="EMBL" id="KAF8885866.1"/>
    </source>
</evidence>
<gene>
    <name evidence="1" type="ORF">CPB84DRAFT_1554598</name>
</gene>
<name>A0A9P5TKH1_GYMJU</name>
<proteinExistence type="predicted"/>
<organism evidence="1 2">
    <name type="scientific">Gymnopilus junonius</name>
    <name type="common">Spectacular rustgill mushroom</name>
    <name type="synonym">Gymnopilus spectabilis subsp. junonius</name>
    <dbReference type="NCBI Taxonomy" id="109634"/>
    <lineage>
        <taxon>Eukaryota</taxon>
        <taxon>Fungi</taxon>
        <taxon>Dikarya</taxon>
        <taxon>Basidiomycota</taxon>
        <taxon>Agaricomycotina</taxon>
        <taxon>Agaricomycetes</taxon>
        <taxon>Agaricomycetidae</taxon>
        <taxon>Agaricales</taxon>
        <taxon>Agaricineae</taxon>
        <taxon>Hymenogastraceae</taxon>
        <taxon>Gymnopilus</taxon>
    </lineage>
</organism>
<evidence type="ECO:0000313" key="2">
    <source>
        <dbReference type="Proteomes" id="UP000724874"/>
    </source>
</evidence>
<comment type="caution">
    <text evidence="1">The sequence shown here is derived from an EMBL/GenBank/DDBJ whole genome shotgun (WGS) entry which is preliminary data.</text>
</comment>
<protein>
    <submittedName>
        <fullName evidence="1">Uncharacterized protein</fullName>
    </submittedName>
</protein>
<reference evidence="1" key="1">
    <citation type="submission" date="2020-11" db="EMBL/GenBank/DDBJ databases">
        <authorList>
            <consortium name="DOE Joint Genome Institute"/>
            <person name="Ahrendt S."/>
            <person name="Riley R."/>
            <person name="Andreopoulos W."/>
            <person name="LaButti K."/>
            <person name="Pangilinan J."/>
            <person name="Ruiz-duenas F.J."/>
            <person name="Barrasa J.M."/>
            <person name="Sanchez-Garcia M."/>
            <person name="Camarero S."/>
            <person name="Miyauchi S."/>
            <person name="Serrano A."/>
            <person name="Linde D."/>
            <person name="Babiker R."/>
            <person name="Drula E."/>
            <person name="Ayuso-Fernandez I."/>
            <person name="Pacheco R."/>
            <person name="Padilla G."/>
            <person name="Ferreira P."/>
            <person name="Barriuso J."/>
            <person name="Kellner H."/>
            <person name="Castanera R."/>
            <person name="Alfaro M."/>
            <person name="Ramirez L."/>
            <person name="Pisabarro A.G."/>
            <person name="Kuo A."/>
            <person name="Tritt A."/>
            <person name="Lipzen A."/>
            <person name="He G."/>
            <person name="Yan M."/>
            <person name="Ng V."/>
            <person name="Cullen D."/>
            <person name="Martin F."/>
            <person name="Rosso M.-N."/>
            <person name="Henrissat B."/>
            <person name="Hibbett D."/>
            <person name="Martinez A.T."/>
            <person name="Grigoriev I.V."/>
        </authorList>
    </citation>
    <scope>NUCLEOTIDE SEQUENCE</scope>
    <source>
        <strain evidence="1">AH 44721</strain>
    </source>
</reference>
<dbReference type="EMBL" id="JADNYJ010000099">
    <property type="protein sequence ID" value="KAF8885866.1"/>
    <property type="molecule type" value="Genomic_DNA"/>
</dbReference>
<keyword evidence="2" id="KW-1185">Reference proteome</keyword>
<dbReference type="Proteomes" id="UP000724874">
    <property type="component" value="Unassembled WGS sequence"/>
</dbReference>
<dbReference type="AlphaFoldDB" id="A0A9P5TKH1"/>
<sequence length="98" mass="11119">MLLYPAAGIDNAILAYTQAVKSSPDDKVQLSSWLDDLRILLNICYDCTGNLDALTEAISLYRHVVKLPPYCFPNLPSRHLSHGALLQRLSAIYWRRFL</sequence>